<dbReference type="Gene3D" id="1.10.287.470">
    <property type="entry name" value="Helix hairpin bin"/>
    <property type="match status" value="1"/>
</dbReference>
<dbReference type="PANTHER" id="PTHR30469:SF11">
    <property type="entry name" value="BLL4320 PROTEIN"/>
    <property type="match status" value="1"/>
</dbReference>
<dbReference type="NCBIfam" id="TIGR01730">
    <property type="entry name" value="RND_mfp"/>
    <property type="match status" value="1"/>
</dbReference>
<feature type="domain" description="CusB-like beta-barrel" evidence="3">
    <location>
        <begin position="205"/>
        <end position="277"/>
    </location>
</feature>
<name>A0ABX2T647_9PROT</name>
<gene>
    <name evidence="5" type="ORF">HND93_08115</name>
</gene>
<dbReference type="Pfam" id="PF25954">
    <property type="entry name" value="Beta-barrel_RND_2"/>
    <property type="match status" value="1"/>
</dbReference>
<evidence type="ECO:0000259" key="2">
    <source>
        <dbReference type="Pfam" id="PF25917"/>
    </source>
</evidence>
<evidence type="ECO:0000313" key="5">
    <source>
        <dbReference type="EMBL" id="NYZ19674.1"/>
    </source>
</evidence>
<accession>A0ABX2T647</accession>
<comment type="caution">
    <text evidence="5">The sequence shown here is derived from an EMBL/GenBank/DDBJ whole genome shotgun (WGS) entry which is preliminary data.</text>
</comment>
<dbReference type="PANTHER" id="PTHR30469">
    <property type="entry name" value="MULTIDRUG RESISTANCE PROTEIN MDTA"/>
    <property type="match status" value="1"/>
</dbReference>
<dbReference type="Gene3D" id="2.40.30.170">
    <property type="match status" value="1"/>
</dbReference>
<dbReference type="Gene3D" id="2.40.420.20">
    <property type="match status" value="1"/>
</dbReference>
<dbReference type="InterPro" id="IPR058792">
    <property type="entry name" value="Beta-barrel_RND_2"/>
</dbReference>
<organism evidence="5 6">
    <name type="scientific">Azospirillum oleiclasticum</name>
    <dbReference type="NCBI Taxonomy" id="2735135"/>
    <lineage>
        <taxon>Bacteria</taxon>
        <taxon>Pseudomonadati</taxon>
        <taxon>Pseudomonadota</taxon>
        <taxon>Alphaproteobacteria</taxon>
        <taxon>Rhodospirillales</taxon>
        <taxon>Azospirillaceae</taxon>
        <taxon>Azospirillum</taxon>
    </lineage>
</organism>
<proteinExistence type="inferred from homology"/>
<evidence type="ECO:0000256" key="1">
    <source>
        <dbReference type="ARBA" id="ARBA00009477"/>
    </source>
</evidence>
<evidence type="ECO:0000313" key="6">
    <source>
        <dbReference type="Proteomes" id="UP000584642"/>
    </source>
</evidence>
<feature type="domain" description="YknX-like C-terminal permuted SH3-like" evidence="4">
    <location>
        <begin position="289"/>
        <end position="352"/>
    </location>
</feature>
<reference evidence="5 6" key="1">
    <citation type="submission" date="2020-05" db="EMBL/GenBank/DDBJ databases">
        <title>Azospirillum oleiclasticum sp. nov, a nitrogen-fixing and heavy crude oil-emulsifying bacterium isolated from the crude oil of Yumen Oilfield.</title>
        <authorList>
            <person name="Wu D."/>
            <person name="Cai M."/>
            <person name="Zhang X."/>
        </authorList>
    </citation>
    <scope>NUCLEOTIDE SEQUENCE [LARGE SCALE GENOMIC DNA]</scope>
    <source>
        <strain evidence="5 6">ROY-1-1-2</strain>
    </source>
</reference>
<dbReference type="Gene3D" id="2.40.50.100">
    <property type="match status" value="1"/>
</dbReference>
<dbReference type="SUPFAM" id="SSF111369">
    <property type="entry name" value="HlyD-like secretion proteins"/>
    <property type="match status" value="1"/>
</dbReference>
<sequence>MKKGAIAVLIVAGLGVAGAAGYWRLSEHPAFAQSTSVAKPVSRGVAVEVGQVKSSTVIEEIGAVGTLQANEYVVIAPEVDGRIASIPFEEGMPVKAGEPLVLLDDAILQGELAQSQANLTLAQANFERADTLYQQRSGTLRVRDETLAALQSARASADLARTRLEKATIRAPFDGVLGLRSVGPGGYVNRGEALVTLQSLDPLKVDFRVPETSLTAIRVGQTVTVTVDALPGRSFTGEIYAADPQVDVNGRAIRLRARIPNGDHELRPGLFVRVSVAVAKRDDAPVVAEGAIVPQGDRRFVYRVTNGRVALVEVKLGQRRAGEVEVLDGLSAGDIVVTAGQQRLRDGAAVEIVNRENPDARV</sequence>
<dbReference type="Pfam" id="PF25917">
    <property type="entry name" value="BSH_RND"/>
    <property type="match status" value="1"/>
</dbReference>
<dbReference type="EMBL" id="JABFDB010000004">
    <property type="protein sequence ID" value="NYZ19674.1"/>
    <property type="molecule type" value="Genomic_DNA"/>
</dbReference>
<feature type="domain" description="Multidrug resistance protein MdtA-like barrel-sandwich hybrid" evidence="2">
    <location>
        <begin position="73"/>
        <end position="194"/>
    </location>
</feature>
<comment type="similarity">
    <text evidence="1">Belongs to the membrane fusion protein (MFP) (TC 8.A.1) family.</text>
</comment>
<keyword evidence="6" id="KW-1185">Reference proteome</keyword>
<dbReference type="Proteomes" id="UP000584642">
    <property type="component" value="Unassembled WGS sequence"/>
</dbReference>
<dbReference type="Pfam" id="PF25989">
    <property type="entry name" value="YknX_C"/>
    <property type="match status" value="1"/>
</dbReference>
<dbReference type="RefSeq" id="WP_180281447.1">
    <property type="nucleotide sequence ID" value="NZ_JABFDB010000004.1"/>
</dbReference>
<protein>
    <submittedName>
        <fullName evidence="5">Efflux RND transporter periplasmic adaptor subunit</fullName>
    </submittedName>
</protein>
<dbReference type="InterPro" id="IPR058637">
    <property type="entry name" value="YknX-like_C"/>
</dbReference>
<dbReference type="InterPro" id="IPR058625">
    <property type="entry name" value="MdtA-like_BSH"/>
</dbReference>
<evidence type="ECO:0000259" key="3">
    <source>
        <dbReference type="Pfam" id="PF25954"/>
    </source>
</evidence>
<evidence type="ECO:0000259" key="4">
    <source>
        <dbReference type="Pfam" id="PF25989"/>
    </source>
</evidence>
<dbReference type="InterPro" id="IPR006143">
    <property type="entry name" value="RND_pump_MFP"/>
</dbReference>